<dbReference type="PROSITE" id="PS51257">
    <property type="entry name" value="PROKAR_LIPOPROTEIN"/>
    <property type="match status" value="1"/>
</dbReference>
<organism evidence="3 4">
    <name type="scientific">Paenibacillus solisilvae</name>
    <dbReference type="NCBI Taxonomy" id="2486751"/>
    <lineage>
        <taxon>Bacteria</taxon>
        <taxon>Bacillati</taxon>
        <taxon>Bacillota</taxon>
        <taxon>Bacilli</taxon>
        <taxon>Bacillales</taxon>
        <taxon>Paenibacillaceae</taxon>
        <taxon>Paenibacillus</taxon>
    </lineage>
</organism>
<keyword evidence="2" id="KW-0732">Signal</keyword>
<feature type="signal peptide" evidence="2">
    <location>
        <begin position="1"/>
        <end position="20"/>
    </location>
</feature>
<evidence type="ECO:0000256" key="1">
    <source>
        <dbReference type="SAM" id="MobiDB-lite"/>
    </source>
</evidence>
<keyword evidence="4" id="KW-1185">Reference proteome</keyword>
<feature type="compositionally biased region" description="Polar residues" evidence="1">
    <location>
        <begin position="250"/>
        <end position="292"/>
    </location>
</feature>
<reference evidence="4" key="1">
    <citation type="journal article" date="2019" name="Int. J. Syst. Evol. Microbiol.">
        <title>The Global Catalogue of Microorganisms (GCM) 10K type strain sequencing project: providing services to taxonomists for standard genome sequencing and annotation.</title>
        <authorList>
            <consortium name="The Broad Institute Genomics Platform"/>
            <consortium name="The Broad Institute Genome Sequencing Center for Infectious Disease"/>
            <person name="Wu L."/>
            <person name="Ma J."/>
        </authorList>
    </citation>
    <scope>NUCLEOTIDE SEQUENCE [LARGE SCALE GENOMIC DNA]</scope>
    <source>
        <strain evidence="4">CGMCC 1.3240</strain>
    </source>
</reference>
<name>A0ABW0VUW7_9BACL</name>
<dbReference type="Proteomes" id="UP001596047">
    <property type="component" value="Unassembled WGS sequence"/>
</dbReference>
<comment type="caution">
    <text evidence="3">The sequence shown here is derived from an EMBL/GenBank/DDBJ whole genome shotgun (WGS) entry which is preliminary data.</text>
</comment>
<gene>
    <name evidence="3" type="ORF">ACFPYJ_11050</name>
</gene>
<feature type="chain" id="PRO_5045574634" evidence="2">
    <location>
        <begin position="21"/>
        <end position="427"/>
    </location>
</feature>
<proteinExistence type="predicted"/>
<dbReference type="InterPro" id="IPR052944">
    <property type="entry name" value="Sporulation_related"/>
</dbReference>
<feature type="region of interest" description="Disordered" evidence="1">
    <location>
        <begin position="205"/>
        <end position="315"/>
    </location>
</feature>
<evidence type="ECO:0000313" key="4">
    <source>
        <dbReference type="Proteomes" id="UP001596047"/>
    </source>
</evidence>
<dbReference type="SUPFAM" id="SSF89392">
    <property type="entry name" value="Prokaryotic lipoproteins and lipoprotein localization factors"/>
    <property type="match status" value="1"/>
</dbReference>
<dbReference type="Gene3D" id="2.50.20.10">
    <property type="entry name" value="Lipoprotein localisation LolA/LolB/LppX"/>
    <property type="match status" value="1"/>
</dbReference>
<feature type="compositionally biased region" description="Polar residues" evidence="1">
    <location>
        <begin position="205"/>
        <end position="219"/>
    </location>
</feature>
<feature type="compositionally biased region" description="Low complexity" evidence="1">
    <location>
        <begin position="228"/>
        <end position="244"/>
    </location>
</feature>
<dbReference type="RefSeq" id="WP_379188180.1">
    <property type="nucleotide sequence ID" value="NZ_JBHSOW010000040.1"/>
</dbReference>
<dbReference type="InterPro" id="IPR029046">
    <property type="entry name" value="LolA/LolB/LppX"/>
</dbReference>
<dbReference type="PANTHER" id="PTHR37507">
    <property type="entry name" value="SPORULATION PROTEIN YDCC"/>
    <property type="match status" value="1"/>
</dbReference>
<accession>A0ABW0VUW7</accession>
<protein>
    <submittedName>
        <fullName evidence="3">DUF4367 domain-containing protein</fullName>
    </submittedName>
</protein>
<evidence type="ECO:0000313" key="3">
    <source>
        <dbReference type="EMBL" id="MFC5649648.1"/>
    </source>
</evidence>
<dbReference type="EMBL" id="JBHSOW010000040">
    <property type="protein sequence ID" value="MFC5649648.1"/>
    <property type="molecule type" value="Genomic_DNA"/>
</dbReference>
<evidence type="ECO:0000256" key="2">
    <source>
        <dbReference type="SAM" id="SignalP"/>
    </source>
</evidence>
<sequence>MRRRISFILVLLLCATAVLAGCGTKDAESVVKDLDKVVNNMGSYHGKGKMTLHTGAQPVEYQVDVSYQKPQYYRIELTNAKKDITQIVLRNDEGVFVLTPRLNKVFRFQSDWPANQGQVYLYQTLISSILLDSSRQFAVDNDDYVFDVMANYQNGSLARQKIWLNKSDYAPRRVEVSDANNAVMVEVNFDNFEFDSKLDKSVFDTQQNMGSNSSNQPTMATPDDNSDFSDNTSNNEANNESATTPEEDNSNQADSNQADSNQADSNQTDSNQTDSNQSGNNAESTSGSNNNAAGEDSEDTMGAVDGQQAAQPSDAAEFTVMEPSYFPDGVSEKDQQSIVFGGNAGYMIRYTGDYEYSLIETQPKDVAASQMKGMIVDLGFTIGSISGEEQKTLTWTYNGIEYRLTSGTLPETEMTKVAQSVQGEMTK</sequence>
<dbReference type="PANTHER" id="PTHR37507:SF2">
    <property type="entry name" value="SPORULATION PROTEIN YDCC"/>
    <property type="match status" value="1"/>
</dbReference>